<dbReference type="PANTHER" id="PTHR33266">
    <property type="entry name" value="CHROMOSOME 15, WHOLE GENOME SHOTGUN SEQUENCE"/>
    <property type="match status" value="1"/>
</dbReference>
<keyword evidence="3" id="KW-1185">Reference proteome</keyword>
<dbReference type="EMBL" id="KB467920">
    <property type="protein sequence ID" value="PCH37334.1"/>
    <property type="molecule type" value="Genomic_DNA"/>
</dbReference>
<feature type="non-terminal residue" evidence="2">
    <location>
        <position position="961"/>
    </location>
</feature>
<organism evidence="2 3">
    <name type="scientific">Wolfiporia cocos (strain MD-104)</name>
    <name type="common">Brown rot fungus</name>
    <dbReference type="NCBI Taxonomy" id="742152"/>
    <lineage>
        <taxon>Eukaryota</taxon>
        <taxon>Fungi</taxon>
        <taxon>Dikarya</taxon>
        <taxon>Basidiomycota</taxon>
        <taxon>Agaricomycotina</taxon>
        <taxon>Agaricomycetes</taxon>
        <taxon>Polyporales</taxon>
        <taxon>Phaeolaceae</taxon>
        <taxon>Wolfiporia</taxon>
    </lineage>
</organism>
<evidence type="ECO:0000313" key="2">
    <source>
        <dbReference type="EMBL" id="PCH37334.1"/>
    </source>
</evidence>
<feature type="compositionally biased region" description="Basic and acidic residues" evidence="1">
    <location>
        <begin position="125"/>
        <end position="135"/>
    </location>
</feature>
<dbReference type="Proteomes" id="UP000218811">
    <property type="component" value="Unassembled WGS sequence"/>
</dbReference>
<gene>
    <name evidence="2" type="ORF">WOLCODRAFT_29060</name>
</gene>
<name>A0A2H3JL08_WOLCO</name>
<dbReference type="OrthoDB" id="2804161at2759"/>
<protein>
    <submittedName>
        <fullName evidence="2">Uncharacterized protein</fullName>
    </submittedName>
</protein>
<evidence type="ECO:0000313" key="3">
    <source>
        <dbReference type="Proteomes" id="UP000218811"/>
    </source>
</evidence>
<feature type="non-terminal residue" evidence="2">
    <location>
        <position position="1"/>
    </location>
</feature>
<reference evidence="2 3" key="1">
    <citation type="journal article" date="2012" name="Science">
        <title>The Paleozoic origin of enzymatic lignin decomposition reconstructed from 31 fungal genomes.</title>
        <authorList>
            <person name="Floudas D."/>
            <person name="Binder M."/>
            <person name="Riley R."/>
            <person name="Barry K."/>
            <person name="Blanchette R.A."/>
            <person name="Henrissat B."/>
            <person name="Martinez A.T."/>
            <person name="Otillar R."/>
            <person name="Spatafora J.W."/>
            <person name="Yadav J.S."/>
            <person name="Aerts A."/>
            <person name="Benoit I."/>
            <person name="Boyd A."/>
            <person name="Carlson A."/>
            <person name="Copeland A."/>
            <person name="Coutinho P.M."/>
            <person name="de Vries R.P."/>
            <person name="Ferreira P."/>
            <person name="Findley K."/>
            <person name="Foster B."/>
            <person name="Gaskell J."/>
            <person name="Glotzer D."/>
            <person name="Gorecki P."/>
            <person name="Heitman J."/>
            <person name="Hesse C."/>
            <person name="Hori C."/>
            <person name="Igarashi K."/>
            <person name="Jurgens J.A."/>
            <person name="Kallen N."/>
            <person name="Kersten P."/>
            <person name="Kohler A."/>
            <person name="Kuees U."/>
            <person name="Kumar T.K.A."/>
            <person name="Kuo A."/>
            <person name="LaButti K."/>
            <person name="Larrondo L.F."/>
            <person name="Lindquist E."/>
            <person name="Ling A."/>
            <person name="Lombard V."/>
            <person name="Lucas S."/>
            <person name="Lundell T."/>
            <person name="Martin R."/>
            <person name="McLaughlin D.J."/>
            <person name="Morgenstern I."/>
            <person name="Morin E."/>
            <person name="Murat C."/>
            <person name="Nagy L.G."/>
            <person name="Nolan M."/>
            <person name="Ohm R.A."/>
            <person name="Patyshakuliyeva A."/>
            <person name="Rokas A."/>
            <person name="Ruiz-Duenas F.J."/>
            <person name="Sabat G."/>
            <person name="Salamov A."/>
            <person name="Samejima M."/>
            <person name="Schmutz J."/>
            <person name="Slot J.C."/>
            <person name="St John F."/>
            <person name="Stenlid J."/>
            <person name="Sun H."/>
            <person name="Sun S."/>
            <person name="Syed K."/>
            <person name="Tsang A."/>
            <person name="Wiebenga A."/>
            <person name="Young D."/>
            <person name="Pisabarro A."/>
            <person name="Eastwood D.C."/>
            <person name="Martin F."/>
            <person name="Cullen D."/>
            <person name="Grigoriev I.V."/>
            <person name="Hibbett D.S."/>
        </authorList>
    </citation>
    <scope>NUCLEOTIDE SEQUENCE [LARGE SCALE GENOMIC DNA]</scope>
    <source>
        <strain evidence="2 3">MD-104</strain>
    </source>
</reference>
<accession>A0A2H3JL08</accession>
<sequence length="961" mass="108365">MSDVLEISYLLYDPDPKPVLSVFIDCNARSCTALARAIGDERRPQVDASNIILWKPKEPLPKEDGAERKAWDILMDRLKELQKPGLNAIATQLDMTKMASFGNEGQVELVDIIVQLNEPSRKRHSTENKPEDPKRPKIGTGGSSGDRSRTASGESNHSNRLRASTGSQNHPILTPEAHQTLDEHIKRRRWDGQLDPDEERDLFQLVLSKSVDTYKNTKSPLIAEEARIEAWKKHPHLRDVLLECKETWSFQKLREQSDLHQKLTHAPTTTQPRAPIRQDEVEATLKSWNEKFRGNCVQAFLKYIDMKREDKEDRQVYARYCAIVQSSGMGKSRLMKEVGHERIVIPICLREMGSTGFPPRDASVCNFFENAQGGGRKQALLASYTFLSSIFESVGALFFGADNNAEESAPHENFRECKLYKEVATRFLHFMSDGQRMDSPGENRKRFYQKVIDKGMHQLRAIASQARELASCQSSNDGNVDIAIGRRSPTRYLPQQIADRIGMEFSALLAKIDQLVDVPADNAIIIVFDEAHTLATIKRDGEDGETWSTFGELRRALRALTQSSRLYSVFLSTTGSAVQLAPLPHDDPSRRISSGIEVVNDAFVDLGFDHFATRYNEHTNPKISDVVHLKQLVLIGRPLFAARYKLGSTTVRQNMIYFAIEKLINGTWPATSLDLSQKLACLSVRLALKYEPNTSALKEQRNQVAKHMRVALFPAGQQHDMVTLSASEPVLAEAARVVFHHKEFDVPQALLDMVKGSYVSVGERGEVIARLLLLLACDESYTSLEKLRYAMVPQFLEQLWPSCNTSQTKPTFVSFAEDVEEEFAWPHRRAEPTPTLGEAFKDAKIFFNHFLQFREEGVVNCQYLRFLMLRGAAAICCPQQTAIDIIIPVLFEGTELRPDKITAIVVQVKMDRRYGEKATARLFEYIDPVSLNIFDSKCYKPPIIRVVLALAAPCASLSTGP</sequence>
<proteinExistence type="predicted"/>
<dbReference type="AlphaFoldDB" id="A0A2H3JL08"/>
<evidence type="ECO:0000256" key="1">
    <source>
        <dbReference type="SAM" id="MobiDB-lite"/>
    </source>
</evidence>
<dbReference type="STRING" id="742152.A0A2H3JL08"/>
<feature type="compositionally biased region" description="Polar residues" evidence="1">
    <location>
        <begin position="154"/>
        <end position="171"/>
    </location>
</feature>
<feature type="region of interest" description="Disordered" evidence="1">
    <location>
        <begin position="118"/>
        <end position="180"/>
    </location>
</feature>
<dbReference type="PANTHER" id="PTHR33266:SF1">
    <property type="entry name" value="F-BOX DOMAIN-CONTAINING PROTEIN"/>
    <property type="match status" value="1"/>
</dbReference>
<dbReference type="OMA" id="PHENFRE"/>